<sequence>MMKQYTLDNGKRLYSFDPDELVTIQNNEVVTGEGIALGLHPEGKKIMIMLSGEDKLRQLGVFSKLTDEMIELYVYPGDKPVLATPGRYSRSLAYQKLKAVLKEGNAFLDPILMVSK</sequence>
<organism evidence="1 2">
    <name type="scientific">Ohtaekwangia kribbensis</name>
    <dbReference type="NCBI Taxonomy" id="688913"/>
    <lineage>
        <taxon>Bacteria</taxon>
        <taxon>Pseudomonadati</taxon>
        <taxon>Bacteroidota</taxon>
        <taxon>Cytophagia</taxon>
        <taxon>Cytophagales</taxon>
        <taxon>Fulvivirgaceae</taxon>
        <taxon>Ohtaekwangia</taxon>
    </lineage>
</organism>
<proteinExistence type="predicted"/>
<gene>
    <name evidence="1" type="ORF">ACFQ21_00070</name>
</gene>
<keyword evidence="2" id="KW-1185">Reference proteome</keyword>
<reference evidence="2" key="1">
    <citation type="journal article" date="2019" name="Int. J. Syst. Evol. Microbiol.">
        <title>The Global Catalogue of Microorganisms (GCM) 10K type strain sequencing project: providing services to taxonomists for standard genome sequencing and annotation.</title>
        <authorList>
            <consortium name="The Broad Institute Genomics Platform"/>
            <consortium name="The Broad Institute Genome Sequencing Center for Infectious Disease"/>
            <person name="Wu L."/>
            <person name="Ma J."/>
        </authorList>
    </citation>
    <scope>NUCLEOTIDE SEQUENCE [LARGE SCALE GENOMIC DNA]</scope>
    <source>
        <strain evidence="2">CCUG 58938</strain>
    </source>
</reference>
<comment type="caution">
    <text evidence="1">The sequence shown here is derived from an EMBL/GenBank/DDBJ whole genome shotgun (WGS) entry which is preliminary data.</text>
</comment>
<name>A0ABW3JV04_9BACT</name>
<dbReference type="Proteomes" id="UP001597112">
    <property type="component" value="Unassembled WGS sequence"/>
</dbReference>
<dbReference type="EMBL" id="JBHTKA010000001">
    <property type="protein sequence ID" value="MFD0997672.1"/>
    <property type="molecule type" value="Genomic_DNA"/>
</dbReference>
<dbReference type="RefSeq" id="WP_377573048.1">
    <property type="nucleotide sequence ID" value="NZ_JBHTKA010000001.1"/>
</dbReference>
<protein>
    <submittedName>
        <fullName evidence="1">Uncharacterized protein</fullName>
    </submittedName>
</protein>
<accession>A0ABW3JV04</accession>
<evidence type="ECO:0000313" key="2">
    <source>
        <dbReference type="Proteomes" id="UP001597112"/>
    </source>
</evidence>
<evidence type="ECO:0000313" key="1">
    <source>
        <dbReference type="EMBL" id="MFD0997672.1"/>
    </source>
</evidence>